<evidence type="ECO:0000313" key="3">
    <source>
        <dbReference type="Proteomes" id="UP001500460"/>
    </source>
</evidence>
<keyword evidence="3" id="KW-1185">Reference proteome</keyword>
<dbReference type="EMBL" id="BAAATK010000018">
    <property type="protein sequence ID" value="GAA2439834.1"/>
    <property type="molecule type" value="Genomic_DNA"/>
</dbReference>
<name>A0ABP5WYA7_9ACTN</name>
<proteinExistence type="predicted"/>
<dbReference type="RefSeq" id="WP_344603948.1">
    <property type="nucleotide sequence ID" value="NZ_BAAATK010000018.1"/>
</dbReference>
<gene>
    <name evidence="2" type="ORF">GCM10010421_32650</name>
</gene>
<dbReference type="Proteomes" id="UP001500460">
    <property type="component" value="Unassembled WGS sequence"/>
</dbReference>
<evidence type="ECO:0000256" key="1">
    <source>
        <dbReference type="SAM" id="MobiDB-lite"/>
    </source>
</evidence>
<evidence type="ECO:0000313" key="2">
    <source>
        <dbReference type="EMBL" id="GAA2439834.1"/>
    </source>
</evidence>
<sequence length="289" mass="31151">MTTVYDHQPIYAGAFYDPEPAGGEVSRLDLYGTADRGGPVVAAATTATRLRPGTYRFELPDVPPGRYWGVVTFTPSDGAQPVKDTSVRLDLPMGLGLVTSPEAVADLLGVPLPLTAEQRDALETAIRAAQSTVVGYLNRPLVPRTVTLSAVTPRWADELDNPETWPLPEQGDLVEVSAYRPRGDGTYDVTFLVGLHGAAQEEVVTYVTAHAAESERQRPGGVGSAGRRVSSVSAEGQSISYESAPAAGQAGALPALDSLKRHRRLLYQPLSRPPRPPWPYSNYRGRTRY</sequence>
<feature type="region of interest" description="Disordered" evidence="1">
    <location>
        <begin position="266"/>
        <end position="289"/>
    </location>
</feature>
<accession>A0ABP5WYA7</accession>
<protein>
    <submittedName>
        <fullName evidence="2">Uncharacterized protein</fullName>
    </submittedName>
</protein>
<comment type="caution">
    <text evidence="2">The sequence shown here is derived from an EMBL/GenBank/DDBJ whole genome shotgun (WGS) entry which is preliminary data.</text>
</comment>
<feature type="compositionally biased region" description="Low complexity" evidence="1">
    <location>
        <begin position="280"/>
        <end position="289"/>
    </location>
</feature>
<reference evidence="3" key="1">
    <citation type="journal article" date="2019" name="Int. J. Syst. Evol. Microbiol.">
        <title>The Global Catalogue of Microorganisms (GCM) 10K type strain sequencing project: providing services to taxonomists for standard genome sequencing and annotation.</title>
        <authorList>
            <consortium name="The Broad Institute Genomics Platform"/>
            <consortium name="The Broad Institute Genome Sequencing Center for Infectious Disease"/>
            <person name="Wu L."/>
            <person name="Ma J."/>
        </authorList>
    </citation>
    <scope>NUCLEOTIDE SEQUENCE [LARGE SCALE GENOMIC DNA]</scope>
    <source>
        <strain evidence="3">JCM 6922</strain>
    </source>
</reference>
<organism evidence="2 3">
    <name type="scientific">Streptomyces glaucus</name>
    <dbReference type="NCBI Taxonomy" id="284029"/>
    <lineage>
        <taxon>Bacteria</taxon>
        <taxon>Bacillati</taxon>
        <taxon>Actinomycetota</taxon>
        <taxon>Actinomycetes</taxon>
        <taxon>Kitasatosporales</taxon>
        <taxon>Streptomycetaceae</taxon>
        <taxon>Streptomyces</taxon>
    </lineage>
</organism>